<dbReference type="EMBL" id="AFAR01000069">
    <property type="protein sequence ID" value="EGF28793.1"/>
    <property type="molecule type" value="Genomic_DNA"/>
</dbReference>
<reference evidence="1 2" key="1">
    <citation type="journal article" date="2013" name="Mar. Genomics">
        <title>Expression of sulfatases in Rhodopirellula baltica and the diversity of sulfatases in the genus Rhodopirellula.</title>
        <authorList>
            <person name="Wegner C.E."/>
            <person name="Richter-Heitmann T."/>
            <person name="Klindworth A."/>
            <person name="Klockow C."/>
            <person name="Richter M."/>
            <person name="Achstetter T."/>
            <person name="Glockner F.O."/>
            <person name="Harder J."/>
        </authorList>
    </citation>
    <scope>NUCLEOTIDE SEQUENCE [LARGE SCALE GENOMIC DNA]</scope>
    <source>
        <strain evidence="1 2">WH47</strain>
    </source>
</reference>
<dbReference type="Proteomes" id="UP000006222">
    <property type="component" value="Unassembled WGS sequence"/>
</dbReference>
<accession>F2ANE9</accession>
<keyword evidence="1" id="KW-0449">Lipoprotein</keyword>
<dbReference type="AlphaFoldDB" id="F2ANE9"/>
<proteinExistence type="predicted"/>
<name>F2ANE9_RHOBT</name>
<gene>
    <name evidence="1" type="ORF">RBWH47_05197</name>
</gene>
<comment type="caution">
    <text evidence="1">The sequence shown here is derived from an EMBL/GenBank/DDBJ whole genome shotgun (WGS) entry which is preliminary data.</text>
</comment>
<dbReference type="PATRIC" id="fig|991778.3.peg.1276"/>
<sequence length="160" mass="17228">MIMRRADVSMSVRTITNGLKPLLAFSIAWIVILSAGCSQAPESEHVAISGEVTLGGKPLPSAMIRFTPVKTEPGLHDSVTMISEGRFAFDSTNGPSSGEHHVIVTPLEPEMNEAVAAMQNGDRDPLNSRTIPARYRSTGQLKATIDAANVQPLTFELTKR</sequence>
<protein>
    <submittedName>
        <fullName evidence="1">Lipoprotein</fullName>
    </submittedName>
</protein>
<organism evidence="1 2">
    <name type="scientific">Rhodopirellula baltica WH47</name>
    <dbReference type="NCBI Taxonomy" id="991778"/>
    <lineage>
        <taxon>Bacteria</taxon>
        <taxon>Pseudomonadati</taxon>
        <taxon>Planctomycetota</taxon>
        <taxon>Planctomycetia</taxon>
        <taxon>Pirellulales</taxon>
        <taxon>Pirellulaceae</taxon>
        <taxon>Rhodopirellula</taxon>
    </lineage>
</organism>
<evidence type="ECO:0000313" key="1">
    <source>
        <dbReference type="EMBL" id="EGF28793.1"/>
    </source>
</evidence>
<evidence type="ECO:0000313" key="2">
    <source>
        <dbReference type="Proteomes" id="UP000006222"/>
    </source>
</evidence>